<comment type="similarity">
    <text evidence="1 8">Belongs to the pseudouridine synthase RluA family.</text>
</comment>
<dbReference type="Pfam" id="PF00849">
    <property type="entry name" value="PseudoU_synth_2"/>
    <property type="match status" value="1"/>
</dbReference>
<evidence type="ECO:0000313" key="11">
    <source>
        <dbReference type="EMBL" id="GLR73082.1"/>
    </source>
</evidence>
<keyword evidence="2 7" id="KW-0694">RNA-binding</keyword>
<dbReference type="Pfam" id="PF01479">
    <property type="entry name" value="S4"/>
    <property type="match status" value="1"/>
</dbReference>
<feature type="domain" description="Pseudouridine synthase RsuA/RluA-like" evidence="9">
    <location>
        <begin position="95"/>
        <end position="245"/>
    </location>
</feature>
<reference evidence="11" key="2">
    <citation type="submission" date="2023-01" db="EMBL/GenBank/DDBJ databases">
        <title>Draft genome sequence of Agaribacter marinus strain NBRC 110023.</title>
        <authorList>
            <person name="Sun Q."/>
            <person name="Mori K."/>
        </authorList>
    </citation>
    <scope>NUCLEOTIDE SEQUENCE</scope>
    <source>
        <strain evidence="11">NBRC 110023</strain>
    </source>
</reference>
<evidence type="ECO:0000256" key="6">
    <source>
        <dbReference type="PIRSR" id="PIRSR606225-1"/>
    </source>
</evidence>
<dbReference type="CDD" id="cd02869">
    <property type="entry name" value="PseudoU_synth_RluA_like"/>
    <property type="match status" value="1"/>
</dbReference>
<dbReference type="AlphaFoldDB" id="A0AA37WK79"/>
<dbReference type="InterPro" id="IPR020103">
    <property type="entry name" value="PsdUridine_synth_cat_dom_sf"/>
</dbReference>
<dbReference type="Proteomes" id="UP001156601">
    <property type="component" value="Unassembled WGS sequence"/>
</dbReference>
<proteinExistence type="inferred from homology"/>
<reference evidence="11" key="1">
    <citation type="journal article" date="2014" name="Int. J. Syst. Evol. Microbiol.">
        <title>Complete genome sequence of Corynebacterium casei LMG S-19264T (=DSM 44701T), isolated from a smear-ripened cheese.</title>
        <authorList>
            <consortium name="US DOE Joint Genome Institute (JGI-PGF)"/>
            <person name="Walter F."/>
            <person name="Albersmeier A."/>
            <person name="Kalinowski J."/>
            <person name="Ruckert C."/>
        </authorList>
    </citation>
    <scope>NUCLEOTIDE SEQUENCE</scope>
    <source>
        <strain evidence="11">NBRC 110023</strain>
    </source>
</reference>
<feature type="domain" description="RNA-binding S4" evidence="10">
    <location>
        <begin position="22"/>
        <end position="61"/>
    </location>
</feature>
<dbReference type="NCBIfam" id="NF008385">
    <property type="entry name" value="PRK11180.1"/>
    <property type="match status" value="1"/>
</dbReference>
<dbReference type="InterPro" id="IPR002942">
    <property type="entry name" value="S4_RNA-bd"/>
</dbReference>
<dbReference type="InterPro" id="IPR006225">
    <property type="entry name" value="PsdUridine_synth_RluC/D"/>
</dbReference>
<keyword evidence="12" id="KW-1185">Reference proteome</keyword>
<dbReference type="InterPro" id="IPR006224">
    <property type="entry name" value="PsdUridine_synth_RluA-like_CS"/>
</dbReference>
<evidence type="ECO:0000256" key="3">
    <source>
        <dbReference type="ARBA" id="ARBA00023235"/>
    </source>
</evidence>
<feature type="active site" evidence="6">
    <location>
        <position position="142"/>
    </location>
</feature>
<dbReference type="GO" id="GO:0000455">
    <property type="term" value="P:enzyme-directed rRNA pseudouridine synthesis"/>
    <property type="evidence" value="ECO:0007669"/>
    <property type="project" value="TreeGrafter"/>
</dbReference>
<dbReference type="SUPFAM" id="SSF55120">
    <property type="entry name" value="Pseudouridine synthase"/>
    <property type="match status" value="1"/>
</dbReference>
<accession>A0AA37WK79</accession>
<dbReference type="GO" id="GO:0003723">
    <property type="term" value="F:RNA binding"/>
    <property type="evidence" value="ECO:0007669"/>
    <property type="project" value="UniProtKB-KW"/>
</dbReference>
<comment type="caution">
    <text evidence="11">The sequence shown here is derived from an EMBL/GenBank/DDBJ whole genome shotgun (WGS) entry which is preliminary data.</text>
</comment>
<dbReference type="EC" id="5.4.99.-" evidence="8"/>
<dbReference type="InterPro" id="IPR006145">
    <property type="entry name" value="PsdUridine_synth_RsuA/RluA"/>
</dbReference>
<dbReference type="Gene3D" id="3.10.290.10">
    <property type="entry name" value="RNA-binding S4 domain"/>
    <property type="match status" value="1"/>
</dbReference>
<dbReference type="FunFam" id="3.30.2350.10:FF:000006">
    <property type="entry name" value="Pseudouridine synthase"/>
    <property type="match status" value="1"/>
</dbReference>
<evidence type="ECO:0000259" key="9">
    <source>
        <dbReference type="Pfam" id="PF00849"/>
    </source>
</evidence>
<dbReference type="InterPro" id="IPR036986">
    <property type="entry name" value="S4_RNA-bd_sf"/>
</dbReference>
<evidence type="ECO:0000256" key="2">
    <source>
        <dbReference type="ARBA" id="ARBA00022884"/>
    </source>
</evidence>
<dbReference type="EMBL" id="BSOT01000019">
    <property type="protein sequence ID" value="GLR73082.1"/>
    <property type="molecule type" value="Genomic_DNA"/>
</dbReference>
<evidence type="ECO:0000256" key="4">
    <source>
        <dbReference type="ARBA" id="ARBA00036882"/>
    </source>
</evidence>
<organism evidence="11 12">
    <name type="scientific">Agaribacter marinus</name>
    <dbReference type="NCBI Taxonomy" id="1431249"/>
    <lineage>
        <taxon>Bacteria</taxon>
        <taxon>Pseudomonadati</taxon>
        <taxon>Pseudomonadota</taxon>
        <taxon>Gammaproteobacteria</taxon>
        <taxon>Alteromonadales</taxon>
        <taxon>Alteromonadaceae</taxon>
        <taxon>Agaribacter</taxon>
    </lineage>
</organism>
<evidence type="ECO:0000256" key="5">
    <source>
        <dbReference type="ARBA" id="ARBA00056072"/>
    </source>
</evidence>
<sequence>MQTKSKVIHLDGVIPEHLFNKRLDQCLAEMFHEYSRSKIKEWIEGDCVTVDGQVNNIPRTKMKGRECIIIEATQLTQTASKAEEIALDIVFEDAHILVINKPAGLVVHPGAGNPTGTMLNALLAHVPDIDKIPRAGIVHRLDKDTTGLMVVAKTLPAQTHLVEQLQSRSMGREYEAIVMGNLIAGGSVDAAIGRHPSKRTLMAVRETGKPAVTHYRVIEKFRAHTHLRLKLESGRTHQIRVHMTHIKHPLVGDNQYGGRPRPPKKAVESFAQALRDFKRQALHAAQLTLNHPNTNEEMSWQVPLPSDFNNMLAIMRQDVADNQDLMEY</sequence>
<evidence type="ECO:0000313" key="12">
    <source>
        <dbReference type="Proteomes" id="UP001156601"/>
    </source>
</evidence>
<comment type="catalytic activity">
    <reaction evidence="4">
        <text>uridine(1911/1915/1917) in 23S rRNA = pseudouridine(1911/1915/1917) in 23S rRNA</text>
        <dbReference type="Rhea" id="RHEA:42524"/>
        <dbReference type="Rhea" id="RHEA-COMP:10097"/>
        <dbReference type="Rhea" id="RHEA-COMP:10098"/>
        <dbReference type="ChEBI" id="CHEBI:65314"/>
        <dbReference type="ChEBI" id="CHEBI:65315"/>
        <dbReference type="EC" id="5.4.99.23"/>
    </reaction>
</comment>
<name>A0AA37WK79_9ALTE</name>
<dbReference type="NCBIfam" id="TIGR00005">
    <property type="entry name" value="rluA_subfam"/>
    <property type="match status" value="1"/>
</dbReference>
<evidence type="ECO:0000256" key="8">
    <source>
        <dbReference type="RuleBase" id="RU362028"/>
    </source>
</evidence>
<keyword evidence="3 8" id="KW-0413">Isomerase</keyword>
<evidence type="ECO:0000259" key="10">
    <source>
        <dbReference type="Pfam" id="PF01479"/>
    </source>
</evidence>
<dbReference type="InterPro" id="IPR050188">
    <property type="entry name" value="RluA_PseudoU_synthase"/>
</dbReference>
<evidence type="ECO:0000256" key="7">
    <source>
        <dbReference type="PROSITE-ProRule" id="PRU00182"/>
    </source>
</evidence>
<comment type="catalytic activity">
    <reaction evidence="8">
        <text>a uridine in RNA = a pseudouridine in RNA</text>
        <dbReference type="Rhea" id="RHEA:48348"/>
        <dbReference type="Rhea" id="RHEA-COMP:12068"/>
        <dbReference type="Rhea" id="RHEA-COMP:12069"/>
        <dbReference type="ChEBI" id="CHEBI:65314"/>
        <dbReference type="ChEBI" id="CHEBI:65315"/>
    </reaction>
</comment>
<dbReference type="SUPFAM" id="SSF55174">
    <property type="entry name" value="Alpha-L RNA-binding motif"/>
    <property type="match status" value="1"/>
</dbReference>
<dbReference type="PANTHER" id="PTHR21600:SF44">
    <property type="entry name" value="RIBOSOMAL LARGE SUBUNIT PSEUDOURIDINE SYNTHASE D"/>
    <property type="match status" value="1"/>
</dbReference>
<dbReference type="CDD" id="cd00165">
    <property type="entry name" value="S4"/>
    <property type="match status" value="1"/>
</dbReference>
<dbReference type="PANTHER" id="PTHR21600">
    <property type="entry name" value="MITOCHONDRIAL RNA PSEUDOURIDINE SYNTHASE"/>
    <property type="match status" value="1"/>
</dbReference>
<comment type="function">
    <text evidence="5">Responsible for synthesis of pseudouridine from uracil at positions 1911, 1915 and 1917 in 23S ribosomal RNA.</text>
</comment>
<evidence type="ECO:0000256" key="1">
    <source>
        <dbReference type="ARBA" id="ARBA00010876"/>
    </source>
</evidence>
<dbReference type="PROSITE" id="PS01129">
    <property type="entry name" value="PSI_RLU"/>
    <property type="match status" value="1"/>
</dbReference>
<protein>
    <recommendedName>
        <fullName evidence="8">Pseudouridine synthase</fullName>
        <ecNumber evidence="8">5.4.99.-</ecNumber>
    </recommendedName>
</protein>
<dbReference type="PROSITE" id="PS50889">
    <property type="entry name" value="S4"/>
    <property type="match status" value="1"/>
</dbReference>
<dbReference type="Gene3D" id="3.30.2350.10">
    <property type="entry name" value="Pseudouridine synthase"/>
    <property type="match status" value="1"/>
</dbReference>
<dbReference type="GO" id="GO:0160140">
    <property type="term" value="F:23S rRNA pseudouridine(1911/1915/1917) synthase activity"/>
    <property type="evidence" value="ECO:0007669"/>
    <property type="project" value="UniProtKB-EC"/>
</dbReference>
<gene>
    <name evidence="11" type="ORF">GCM10007852_39900</name>
</gene>
<dbReference type="RefSeq" id="WP_284219500.1">
    <property type="nucleotide sequence ID" value="NZ_BSOT01000019.1"/>
</dbReference>